<reference evidence="2 3" key="2">
    <citation type="journal article" date="2021" name="Genomics">
        <title>High-quality reference genome for Clonorchis sinensis.</title>
        <authorList>
            <person name="Young N.D."/>
            <person name="Stroehlein A.J."/>
            <person name="Kinkar L."/>
            <person name="Wang T."/>
            <person name="Sohn W.M."/>
            <person name="Chang B.C.H."/>
            <person name="Kaur P."/>
            <person name="Weisz D."/>
            <person name="Dudchenko O."/>
            <person name="Aiden E.L."/>
            <person name="Korhonen P.K."/>
            <person name="Gasser R.B."/>
        </authorList>
    </citation>
    <scope>NUCLEOTIDE SEQUENCE [LARGE SCALE GENOMIC DNA]</scope>
    <source>
        <strain evidence="2">Cs-k2</strain>
    </source>
</reference>
<reference evidence="2 3" key="1">
    <citation type="journal article" date="2018" name="Biotechnol. Adv.">
        <title>Improved genomic resources and new bioinformatic workflow for the carcinogenic parasite Clonorchis sinensis: Biotechnological implications.</title>
        <authorList>
            <person name="Wang D."/>
            <person name="Korhonen P.K."/>
            <person name="Gasser R.B."/>
            <person name="Young N.D."/>
        </authorList>
    </citation>
    <scope>NUCLEOTIDE SEQUENCE [LARGE SCALE GENOMIC DNA]</scope>
    <source>
        <strain evidence="2">Cs-k2</strain>
    </source>
</reference>
<name>A0A8T1MXN4_CLOSI</name>
<gene>
    <name evidence="2" type="ORF">CSKR_112381</name>
</gene>
<sequence length="484" mass="53831">MRRTCHLPHSLYLAEQLGIKVLQIGRSAHDVKMDTFGTQQRCPCLQSSLTTHHHDFHSTRAVNDQMHASDNLGPKKRFVNRIQLYQKLGTGSLEMRPIFPVHAGGAYRFDALFVWYSETNSRDSSRQPLNKTKILLYCAINDPVPQKISHSCEPPDNVAVKRLSSLFRQLTLHSCSVRSVNSTKLGAAPQLNLRKRNGIPQSHTFTAGFDRQRARTLANVTGRKSKLKSNLKLGLKTPAIVGAGNGVPGRMAVSCMEDLEGAEIHGNRMWIPPACSMSMIEDRTGTTTDERNPEVGSTLDVQEVLFERGADPTHTPGPNYLPNNIVSGANKAVWQDSKFQAQQWADNQDRVEAFSATVLLAIPEAGEADYYSDSPQYLTVAELRELGIYDDDEDDEDEEEEEEEEEEEGEDLDVKAQSVEDDRDSASDSRAHCLCPNIVDMTKSEILGQNHRFSFPSLNPLTSQHGLHFTASDELVSLVSSTTL</sequence>
<dbReference type="OrthoDB" id="6262631at2759"/>
<protein>
    <submittedName>
        <fullName evidence="2">Uncharacterized protein</fullName>
    </submittedName>
</protein>
<evidence type="ECO:0000313" key="3">
    <source>
        <dbReference type="Proteomes" id="UP000286415"/>
    </source>
</evidence>
<comment type="caution">
    <text evidence="2">The sequence shown here is derived from an EMBL/GenBank/DDBJ whole genome shotgun (WGS) entry which is preliminary data.</text>
</comment>
<proteinExistence type="predicted"/>
<accession>A0A8T1MXN4</accession>
<feature type="region of interest" description="Disordered" evidence="1">
    <location>
        <begin position="389"/>
        <end position="429"/>
    </location>
</feature>
<evidence type="ECO:0000313" key="2">
    <source>
        <dbReference type="EMBL" id="KAG5453810.1"/>
    </source>
</evidence>
<evidence type="ECO:0000256" key="1">
    <source>
        <dbReference type="SAM" id="MobiDB-lite"/>
    </source>
</evidence>
<feature type="compositionally biased region" description="Acidic residues" evidence="1">
    <location>
        <begin position="389"/>
        <end position="411"/>
    </location>
</feature>
<dbReference type="EMBL" id="NIRI02000010">
    <property type="protein sequence ID" value="KAG5453810.1"/>
    <property type="molecule type" value="Genomic_DNA"/>
</dbReference>
<organism evidence="2 3">
    <name type="scientific">Clonorchis sinensis</name>
    <name type="common">Chinese liver fluke</name>
    <dbReference type="NCBI Taxonomy" id="79923"/>
    <lineage>
        <taxon>Eukaryota</taxon>
        <taxon>Metazoa</taxon>
        <taxon>Spiralia</taxon>
        <taxon>Lophotrochozoa</taxon>
        <taxon>Platyhelminthes</taxon>
        <taxon>Trematoda</taxon>
        <taxon>Digenea</taxon>
        <taxon>Opisthorchiida</taxon>
        <taxon>Opisthorchiata</taxon>
        <taxon>Opisthorchiidae</taxon>
        <taxon>Clonorchis</taxon>
    </lineage>
</organism>
<feature type="compositionally biased region" description="Basic and acidic residues" evidence="1">
    <location>
        <begin position="412"/>
        <end position="429"/>
    </location>
</feature>
<dbReference type="AlphaFoldDB" id="A0A8T1MXN4"/>
<dbReference type="Proteomes" id="UP000286415">
    <property type="component" value="Unassembled WGS sequence"/>
</dbReference>
<keyword evidence="3" id="KW-1185">Reference proteome</keyword>